<dbReference type="InterPro" id="IPR050083">
    <property type="entry name" value="HtpX_protease"/>
</dbReference>
<keyword evidence="10 12" id="KW-0482">Metalloprotease</keyword>
<evidence type="ECO:0000256" key="12">
    <source>
        <dbReference type="HAMAP-Rule" id="MF_00188"/>
    </source>
</evidence>
<evidence type="ECO:0000313" key="14">
    <source>
        <dbReference type="EMBL" id="ABL01161.1"/>
    </source>
</evidence>
<evidence type="ECO:0000256" key="2">
    <source>
        <dbReference type="ARBA" id="ARBA00009779"/>
    </source>
</evidence>
<evidence type="ECO:0000256" key="6">
    <source>
        <dbReference type="ARBA" id="ARBA00022723"/>
    </source>
</evidence>
<feature type="binding site" evidence="12">
    <location>
        <position position="206"/>
    </location>
    <ligand>
        <name>Zn(2+)</name>
        <dbReference type="ChEBI" id="CHEBI:29105"/>
        <note>catalytic</note>
    </ligand>
</feature>
<dbReference type="InterPro" id="IPR001915">
    <property type="entry name" value="Peptidase_M48"/>
</dbReference>
<keyword evidence="15" id="KW-1185">Reference proteome</keyword>
<dbReference type="HAMAP" id="MF_00188">
    <property type="entry name" value="Pept_M48_protease_HtpX"/>
    <property type="match status" value="1"/>
</dbReference>
<dbReference type="RefSeq" id="WP_011737374.1">
    <property type="nucleotide sequence ID" value="NC_008609.1"/>
</dbReference>
<evidence type="ECO:0000256" key="1">
    <source>
        <dbReference type="ARBA" id="ARBA00004651"/>
    </source>
</evidence>
<keyword evidence="12" id="KW-0997">Cell inner membrane</keyword>
<feature type="transmembrane region" description="Helical" evidence="12">
    <location>
        <begin position="7"/>
        <end position="24"/>
    </location>
</feature>
<keyword evidence="3 12" id="KW-1003">Cell membrane</keyword>
<evidence type="ECO:0000256" key="9">
    <source>
        <dbReference type="ARBA" id="ARBA00022989"/>
    </source>
</evidence>
<feature type="active site" evidence="12">
    <location>
        <position position="131"/>
    </location>
</feature>
<keyword evidence="8 12" id="KW-0862">Zinc</keyword>
<keyword evidence="7 12" id="KW-0378">Hydrolase</keyword>
<dbReference type="eggNOG" id="COG0501">
    <property type="taxonomic scope" value="Bacteria"/>
</dbReference>
<dbReference type="Proteomes" id="UP000006732">
    <property type="component" value="Chromosome"/>
</dbReference>
<feature type="domain" description="Peptidase M48" evidence="13">
    <location>
        <begin position="71"/>
        <end position="279"/>
    </location>
</feature>
<feature type="transmembrane region" description="Helical" evidence="12">
    <location>
        <begin position="30"/>
        <end position="47"/>
    </location>
</feature>
<evidence type="ECO:0000256" key="7">
    <source>
        <dbReference type="ARBA" id="ARBA00022801"/>
    </source>
</evidence>
<dbReference type="GO" id="GO:0004222">
    <property type="term" value="F:metalloendopeptidase activity"/>
    <property type="evidence" value="ECO:0007669"/>
    <property type="project" value="UniProtKB-UniRule"/>
</dbReference>
<comment type="subcellular location">
    <subcellularLocation>
        <location evidence="12">Cell inner membrane</location>
        <topology evidence="12">Multi-pass membrane protein</topology>
    </subcellularLocation>
    <subcellularLocation>
        <location evidence="1">Cell membrane</location>
        <topology evidence="1">Multi-pass membrane protein</topology>
    </subcellularLocation>
</comment>
<keyword evidence="6 12" id="KW-0479">Metal-binding</keyword>
<comment type="similarity">
    <text evidence="2 12">Belongs to the peptidase M48B family.</text>
</comment>
<name>A1AUZ0_PELPD</name>
<proteinExistence type="inferred from homology"/>
<dbReference type="GO" id="GO:0008270">
    <property type="term" value="F:zinc ion binding"/>
    <property type="evidence" value="ECO:0007669"/>
    <property type="project" value="UniProtKB-UniRule"/>
</dbReference>
<dbReference type="HOGENOM" id="CLU_042266_3_0_7"/>
<keyword evidence="14" id="KW-0346">Stress response</keyword>
<dbReference type="NCBIfam" id="NF002826">
    <property type="entry name" value="PRK03001.1"/>
    <property type="match status" value="1"/>
</dbReference>
<evidence type="ECO:0000256" key="5">
    <source>
        <dbReference type="ARBA" id="ARBA00022692"/>
    </source>
</evidence>
<evidence type="ECO:0000313" key="15">
    <source>
        <dbReference type="Proteomes" id="UP000006732"/>
    </source>
</evidence>
<gene>
    <name evidence="12" type="primary">htpX</name>
    <name evidence="14" type="ordered locus">Ppro_3569</name>
</gene>
<feature type="transmembrane region" description="Helical" evidence="12">
    <location>
        <begin position="140"/>
        <end position="160"/>
    </location>
</feature>
<keyword evidence="5 12" id="KW-0812">Transmembrane</keyword>
<organism evidence="14 15">
    <name type="scientific">Pelobacter propionicus (strain DSM 2379 / NBRC 103807 / OttBd1)</name>
    <dbReference type="NCBI Taxonomy" id="338966"/>
    <lineage>
        <taxon>Bacteria</taxon>
        <taxon>Pseudomonadati</taxon>
        <taxon>Thermodesulfobacteriota</taxon>
        <taxon>Desulfuromonadia</taxon>
        <taxon>Desulfuromonadales</taxon>
        <taxon>Desulfuromonadaceae</taxon>
        <taxon>Pelobacter</taxon>
    </lineage>
</organism>
<dbReference type="PANTHER" id="PTHR43221:SF1">
    <property type="entry name" value="PROTEASE HTPX"/>
    <property type="match status" value="1"/>
</dbReference>
<evidence type="ECO:0000256" key="11">
    <source>
        <dbReference type="ARBA" id="ARBA00023136"/>
    </source>
</evidence>
<keyword evidence="11 12" id="KW-0472">Membrane</keyword>
<dbReference type="STRING" id="338966.Ppro_3569"/>
<accession>A1AUZ0</accession>
<feature type="binding site" evidence="12">
    <location>
        <position position="130"/>
    </location>
    <ligand>
        <name>Zn(2+)</name>
        <dbReference type="ChEBI" id="CHEBI:29105"/>
        <note>catalytic</note>
    </ligand>
</feature>
<dbReference type="EMBL" id="CP000482">
    <property type="protein sequence ID" value="ABL01161.1"/>
    <property type="molecule type" value="Genomic_DNA"/>
</dbReference>
<dbReference type="GO" id="GO:0006508">
    <property type="term" value="P:proteolysis"/>
    <property type="evidence" value="ECO:0007669"/>
    <property type="project" value="UniProtKB-KW"/>
</dbReference>
<evidence type="ECO:0000256" key="10">
    <source>
        <dbReference type="ARBA" id="ARBA00023049"/>
    </source>
</evidence>
<feature type="binding site" evidence="12">
    <location>
        <position position="134"/>
    </location>
    <ligand>
        <name>Zn(2+)</name>
        <dbReference type="ChEBI" id="CHEBI:29105"/>
        <note>catalytic</note>
    </ligand>
</feature>
<dbReference type="AlphaFoldDB" id="A1AUZ0"/>
<feature type="transmembrane region" description="Helical" evidence="12">
    <location>
        <begin position="180"/>
        <end position="201"/>
    </location>
</feature>
<dbReference type="CDD" id="cd07336">
    <property type="entry name" value="M48B_HtpX_like"/>
    <property type="match status" value="1"/>
</dbReference>
<evidence type="ECO:0000259" key="13">
    <source>
        <dbReference type="Pfam" id="PF01435"/>
    </source>
</evidence>
<keyword evidence="4 12" id="KW-0645">Protease</keyword>
<evidence type="ECO:0000256" key="3">
    <source>
        <dbReference type="ARBA" id="ARBA00022475"/>
    </source>
</evidence>
<dbReference type="OrthoDB" id="15218at2"/>
<dbReference type="EC" id="3.4.24.-" evidence="12"/>
<dbReference type="Pfam" id="PF01435">
    <property type="entry name" value="Peptidase_M48"/>
    <property type="match status" value="1"/>
</dbReference>
<evidence type="ECO:0000256" key="8">
    <source>
        <dbReference type="ARBA" id="ARBA00022833"/>
    </source>
</evidence>
<dbReference type="InterPro" id="IPR022919">
    <property type="entry name" value="Pept_M48_protease_HtpX"/>
</dbReference>
<sequence>MNQLKTTLLLSLLTVLMVLMGSAIGGKTGMVFAFFMAAAMNFFSYWFSDKIVLKMYGAQEISEHDNPAFYGMVRRLALQAGLPMPKVYIIPSESPNAFATGRNPEHAAVAATAGILRILSSEELAGVMAHELAHVRNRDILVGTIAATFAGAISMIGNMLQWGALLGAGRGDDEEGSGGLIGSLVMAIVAPIAAMLIQMAVSRSREYLADETGARICGNPLALAGALRKLHTASHMIPMQEARPATAHMFIVNPLSGRSLANLFSTHPPMEERIARLESMGTRGR</sequence>
<dbReference type="Gene3D" id="3.30.2010.10">
    <property type="entry name" value="Metalloproteases ('zincins'), catalytic domain"/>
    <property type="match status" value="1"/>
</dbReference>
<dbReference type="PANTHER" id="PTHR43221">
    <property type="entry name" value="PROTEASE HTPX"/>
    <property type="match status" value="1"/>
</dbReference>
<dbReference type="KEGG" id="ppd:Ppro_3569"/>
<keyword evidence="9 12" id="KW-1133">Transmembrane helix</keyword>
<evidence type="ECO:0000256" key="4">
    <source>
        <dbReference type="ARBA" id="ARBA00022670"/>
    </source>
</evidence>
<comment type="cofactor">
    <cofactor evidence="12">
        <name>Zn(2+)</name>
        <dbReference type="ChEBI" id="CHEBI:29105"/>
    </cofactor>
    <text evidence="12">Binds 1 zinc ion per subunit.</text>
</comment>
<dbReference type="GO" id="GO:0005886">
    <property type="term" value="C:plasma membrane"/>
    <property type="evidence" value="ECO:0007669"/>
    <property type="project" value="UniProtKB-SubCell"/>
</dbReference>
<reference evidence="14 15" key="1">
    <citation type="submission" date="2006-10" db="EMBL/GenBank/DDBJ databases">
        <title>Complete sequence of chromosome of Pelobacter propionicus DSM 2379.</title>
        <authorList>
            <consortium name="US DOE Joint Genome Institute"/>
            <person name="Copeland A."/>
            <person name="Lucas S."/>
            <person name="Lapidus A."/>
            <person name="Barry K."/>
            <person name="Detter J.C."/>
            <person name="Glavina del Rio T."/>
            <person name="Hammon N."/>
            <person name="Israni S."/>
            <person name="Dalin E."/>
            <person name="Tice H."/>
            <person name="Pitluck S."/>
            <person name="Saunders E."/>
            <person name="Brettin T."/>
            <person name="Bruce D."/>
            <person name="Han C."/>
            <person name="Tapia R."/>
            <person name="Schmutz J."/>
            <person name="Larimer F."/>
            <person name="Land M."/>
            <person name="Hauser L."/>
            <person name="Kyrpides N."/>
            <person name="Kim E."/>
            <person name="Lovley D."/>
            <person name="Richardson P."/>
        </authorList>
    </citation>
    <scope>NUCLEOTIDE SEQUENCE [LARGE SCALE GENOMIC DNA]</scope>
    <source>
        <strain evidence="15">DSM 2379 / NBRC 103807 / OttBd1</strain>
    </source>
</reference>
<protein>
    <recommendedName>
        <fullName evidence="12">Protease HtpX homolog</fullName>
        <ecNumber evidence="12">3.4.24.-</ecNumber>
    </recommendedName>
</protein>